<dbReference type="OrthoDB" id="185373at2759"/>
<sequence>MMGNITFIWSCSRSKFRVSWDLPVSLNSIALSRFTSSYHFVTPSTQSEFTEPLSTLPGIVAPVIEVLVQNQGLDALRLNQWSVDLVSEVLRAIPRYFFQSERSLGCQKGFRRRAPLRQRNLYQETEDSKLGLRIRGPAAYRNPKKVEEGVNKALAFFFWLESEGGFQHTEITCREMACTLAKGNSLKILWKFLHEMHRKGAGLVNTVTVTCVIKILGEEGLVNEALGAFYRMKQFHCKPDVVAYNAIICVLCRVCNFKKAKFLMGQMELPGSRCPPDTFTYTIMINFYCKYAMQTGCSKAIRRRLWEANHLFRLMVFKGFKPDVVTYNCLIDGLCKTYRIGRALELLNDMLQKCSPNKITYNSFIRFYSAVNDIDKSIKMLRDMISRDHGVPTSSSYTPIIHALCEGGRVLEARDFLVEMVERGSIPRAYTYKLVRDALLLASEDAFMPSELCMRIEEGIRKRYEYVKKVKPVMVT</sequence>
<evidence type="ECO:0008006" key="5">
    <source>
        <dbReference type="Google" id="ProtNLM"/>
    </source>
</evidence>
<feature type="repeat" description="PPR" evidence="2">
    <location>
        <begin position="393"/>
        <end position="427"/>
    </location>
</feature>
<protein>
    <recommendedName>
        <fullName evidence="5">Pentacotripeptide-repeat region of PRORP domain-containing protein</fullName>
    </recommendedName>
</protein>
<evidence type="ECO:0000313" key="4">
    <source>
        <dbReference type="Proteomes" id="UP000017836"/>
    </source>
</evidence>
<organism evidence="3 4">
    <name type="scientific">Amborella trichopoda</name>
    <dbReference type="NCBI Taxonomy" id="13333"/>
    <lineage>
        <taxon>Eukaryota</taxon>
        <taxon>Viridiplantae</taxon>
        <taxon>Streptophyta</taxon>
        <taxon>Embryophyta</taxon>
        <taxon>Tracheophyta</taxon>
        <taxon>Spermatophyta</taxon>
        <taxon>Magnoliopsida</taxon>
        <taxon>Amborellales</taxon>
        <taxon>Amborellaceae</taxon>
        <taxon>Amborella</taxon>
    </lineage>
</organism>
<keyword evidence="4" id="KW-1185">Reference proteome</keyword>
<dbReference type="Pfam" id="PF13041">
    <property type="entry name" value="PPR_2"/>
    <property type="match status" value="2"/>
</dbReference>
<dbReference type="PANTHER" id="PTHR45613">
    <property type="entry name" value="PENTATRICOPEPTIDE REPEAT-CONTAINING PROTEIN"/>
    <property type="match status" value="1"/>
</dbReference>
<feature type="repeat" description="PPR" evidence="2">
    <location>
        <begin position="205"/>
        <end position="239"/>
    </location>
</feature>
<dbReference type="Gramene" id="ERN19260">
    <property type="protein sequence ID" value="ERN19260"/>
    <property type="gene ID" value="AMTR_s00061p00214600"/>
</dbReference>
<evidence type="ECO:0000256" key="1">
    <source>
        <dbReference type="ARBA" id="ARBA00022737"/>
    </source>
</evidence>
<keyword evidence="1" id="KW-0677">Repeat</keyword>
<name>U5DAK7_AMBTC</name>
<dbReference type="InterPro" id="IPR011990">
    <property type="entry name" value="TPR-like_helical_dom_sf"/>
</dbReference>
<dbReference type="EMBL" id="KI392075">
    <property type="protein sequence ID" value="ERN19260.1"/>
    <property type="molecule type" value="Genomic_DNA"/>
</dbReference>
<feature type="repeat" description="PPR" evidence="2">
    <location>
        <begin position="323"/>
        <end position="353"/>
    </location>
</feature>
<evidence type="ECO:0000256" key="2">
    <source>
        <dbReference type="PROSITE-ProRule" id="PRU00708"/>
    </source>
</evidence>
<dbReference type="PROSITE" id="PS51375">
    <property type="entry name" value="PPR"/>
    <property type="match status" value="4"/>
</dbReference>
<gene>
    <name evidence="3" type="ORF">AMTR_s00061p00214600</name>
</gene>
<dbReference type="Pfam" id="PF01535">
    <property type="entry name" value="PPR"/>
    <property type="match status" value="2"/>
</dbReference>
<dbReference type="eggNOG" id="KOG4197">
    <property type="taxonomic scope" value="Eukaryota"/>
</dbReference>
<dbReference type="Proteomes" id="UP000017836">
    <property type="component" value="Unassembled WGS sequence"/>
</dbReference>
<feature type="repeat" description="PPR" evidence="2">
    <location>
        <begin position="357"/>
        <end position="391"/>
    </location>
</feature>
<dbReference type="OMA" id="EFYYWVE"/>
<accession>U5DAK7</accession>
<dbReference type="HOGENOM" id="CLU_002706_49_0_1"/>
<dbReference type="NCBIfam" id="TIGR00756">
    <property type="entry name" value="PPR"/>
    <property type="match status" value="5"/>
</dbReference>
<proteinExistence type="predicted"/>
<evidence type="ECO:0000313" key="3">
    <source>
        <dbReference type="EMBL" id="ERN19260.1"/>
    </source>
</evidence>
<reference evidence="4" key="1">
    <citation type="journal article" date="2013" name="Science">
        <title>The Amborella genome and the evolution of flowering plants.</title>
        <authorList>
            <consortium name="Amborella Genome Project"/>
        </authorList>
    </citation>
    <scope>NUCLEOTIDE SEQUENCE [LARGE SCALE GENOMIC DNA]</scope>
</reference>
<dbReference type="PANTHER" id="PTHR45613:SF9">
    <property type="entry name" value="MITOCHONDRIAL GROUP I INTRON SPLICING FACTOR CCM1"/>
    <property type="match status" value="1"/>
</dbReference>
<dbReference type="Gene3D" id="1.25.40.10">
    <property type="entry name" value="Tetratricopeptide repeat domain"/>
    <property type="match status" value="3"/>
</dbReference>
<dbReference type="InterPro" id="IPR002885">
    <property type="entry name" value="PPR_rpt"/>
</dbReference>
<dbReference type="AlphaFoldDB" id="U5DAK7"/>